<protein>
    <submittedName>
        <fullName evidence="4">Uroplakin 3A</fullName>
    </submittedName>
</protein>
<evidence type="ECO:0000256" key="2">
    <source>
        <dbReference type="SAM" id="Phobius"/>
    </source>
</evidence>
<feature type="signal peptide" evidence="3">
    <location>
        <begin position="1"/>
        <end position="18"/>
    </location>
</feature>
<name>A0A671F054_RHIFE</name>
<feature type="region of interest" description="Disordered" evidence="1">
    <location>
        <begin position="121"/>
        <end position="150"/>
    </location>
</feature>
<feature type="chain" id="PRO_5025373826" evidence="3">
    <location>
        <begin position="19"/>
        <end position="166"/>
    </location>
</feature>
<dbReference type="Ensembl" id="ENSRFET00010017379.1">
    <property type="protein sequence ID" value="ENSRFEP00010015917.1"/>
    <property type="gene ID" value="ENSRFEG00010010801.1"/>
</dbReference>
<reference evidence="4 5" key="1">
    <citation type="journal article" date="2015" name="Annu Rev Anim Biosci">
        <title>The Genome 10K Project: a way forward.</title>
        <authorList>
            <person name="Koepfli K.P."/>
            <person name="Paten B."/>
            <person name="O'Brien S.J."/>
            <person name="Koepfli K.P."/>
            <person name="Paten B."/>
            <person name="Antunes A."/>
            <person name="Belov K."/>
            <person name="Bustamante C."/>
            <person name="Castoe T.A."/>
            <person name="Clawson H."/>
            <person name="Crawford A.J."/>
            <person name="Diekhans M."/>
            <person name="Distel D."/>
            <person name="Durbin R."/>
            <person name="Earl D."/>
            <person name="Fujita M.K."/>
            <person name="Gamble T."/>
            <person name="Georges A."/>
            <person name="Gemmell N."/>
            <person name="Gilbert M.T."/>
            <person name="Graves J.M."/>
            <person name="Green R.E."/>
            <person name="Hickey G."/>
            <person name="Jarvis E.D."/>
            <person name="Johnson W."/>
            <person name="Komissarov A."/>
            <person name="Korf I."/>
            <person name="Kuhn R."/>
            <person name="Larkin D.M."/>
            <person name="Lewin H."/>
            <person name="Lopez J.V."/>
            <person name="Ma J."/>
            <person name="Marques-Bonet T."/>
            <person name="Miller W."/>
            <person name="Murphy R."/>
            <person name="Pevzner P."/>
            <person name="Shapiro B."/>
            <person name="Steiner C."/>
            <person name="Tamazian G."/>
            <person name="Venkatesh B."/>
            <person name="Wang J."/>
            <person name="Wayne R."/>
            <person name="Wiley E."/>
            <person name="Yang H."/>
            <person name="Zhang G."/>
            <person name="Haussler D."/>
            <person name="Ryder O."/>
            <person name="O'Brien S.J."/>
        </authorList>
    </citation>
    <scope>NUCLEOTIDE SEQUENCE</scope>
</reference>
<dbReference type="GO" id="GO:0006833">
    <property type="term" value="P:water transport"/>
    <property type="evidence" value="ECO:0007669"/>
    <property type="project" value="TreeGrafter"/>
</dbReference>
<dbReference type="AlphaFoldDB" id="A0A671F054"/>
<evidence type="ECO:0000256" key="1">
    <source>
        <dbReference type="SAM" id="MobiDB-lite"/>
    </source>
</evidence>
<dbReference type="PANTHER" id="PTHR15446">
    <property type="entry name" value="UROPLAKIN III"/>
    <property type="match status" value="1"/>
</dbReference>
<keyword evidence="2" id="KW-0812">Transmembrane</keyword>
<feature type="transmembrane region" description="Helical" evidence="2">
    <location>
        <begin position="88"/>
        <end position="114"/>
    </location>
</feature>
<evidence type="ECO:0000313" key="5">
    <source>
        <dbReference type="Proteomes" id="UP000472240"/>
    </source>
</evidence>
<accession>A0A671F054</accession>
<reference evidence="5" key="3">
    <citation type="submission" date="2018-12" db="EMBL/GenBank/DDBJ databases">
        <title>G10K-VGP greater horseshoe bat female genome, primary haplotype.</title>
        <authorList>
            <person name="Teeling E."/>
            <person name="Myers G."/>
            <person name="Vernes S."/>
            <person name="Pippel M."/>
            <person name="Winkler S."/>
            <person name="Fedrigo O."/>
            <person name="Rhie A."/>
            <person name="Koren S."/>
            <person name="Phillippy A."/>
            <person name="Lewin H."/>
            <person name="Damas J."/>
            <person name="Howe K."/>
            <person name="Mountcastle J."/>
            <person name="Jarvis E.D."/>
        </authorList>
    </citation>
    <scope>NUCLEOTIDE SEQUENCE [LARGE SCALE GENOMIC DNA]</scope>
</reference>
<reference evidence="4" key="4">
    <citation type="submission" date="2025-08" db="UniProtKB">
        <authorList>
            <consortium name="Ensembl"/>
        </authorList>
    </citation>
    <scope>IDENTIFICATION</scope>
</reference>
<reference evidence="4" key="5">
    <citation type="submission" date="2025-09" db="UniProtKB">
        <authorList>
            <consortium name="Ensembl"/>
        </authorList>
    </citation>
    <scope>IDENTIFICATION</scope>
</reference>
<keyword evidence="2" id="KW-0472">Membrane</keyword>
<reference evidence="4 5" key="2">
    <citation type="journal article" date="2018" name="Annu Rev Anim Biosci">
        <title>Bat Biology, Genomes, and the Bat1K Project: To Generate Chromosome-Level Genomes for All Living Bat Species.</title>
        <authorList>
            <person name="Teeling E.C."/>
            <person name="Vernes S.C."/>
            <person name="Davalos L.M."/>
            <person name="Ray D.A."/>
            <person name="Gilbert M.T.P."/>
            <person name="Myers E."/>
        </authorList>
    </citation>
    <scope>NUCLEOTIDE SEQUENCE</scope>
</reference>
<dbReference type="GO" id="GO:0015840">
    <property type="term" value="P:urea transport"/>
    <property type="evidence" value="ECO:0007669"/>
    <property type="project" value="TreeGrafter"/>
</dbReference>
<evidence type="ECO:0000256" key="3">
    <source>
        <dbReference type="SAM" id="SignalP"/>
    </source>
</evidence>
<evidence type="ECO:0000313" key="4">
    <source>
        <dbReference type="Ensembl" id="ENSRFEP00010015917.1"/>
    </source>
</evidence>
<feature type="compositionally biased region" description="Polar residues" evidence="1">
    <location>
        <begin position="138"/>
        <end position="149"/>
    </location>
</feature>
<organism evidence="4 5">
    <name type="scientific">Rhinolophus ferrumequinum</name>
    <name type="common">Greater horseshoe bat</name>
    <dbReference type="NCBI Taxonomy" id="59479"/>
    <lineage>
        <taxon>Eukaryota</taxon>
        <taxon>Metazoa</taxon>
        <taxon>Chordata</taxon>
        <taxon>Craniata</taxon>
        <taxon>Vertebrata</taxon>
        <taxon>Euteleostomi</taxon>
        <taxon>Mammalia</taxon>
        <taxon>Eutheria</taxon>
        <taxon>Laurasiatheria</taxon>
        <taxon>Chiroptera</taxon>
        <taxon>Yinpterochiroptera</taxon>
        <taxon>Rhinolophoidea</taxon>
        <taxon>Rhinolophidae</taxon>
        <taxon>Rhinolophinae</taxon>
        <taxon>Rhinolophus</taxon>
    </lineage>
</organism>
<proteinExistence type="predicted"/>
<dbReference type="InterPro" id="IPR024831">
    <property type="entry name" value="Uroplakin-3"/>
</dbReference>
<gene>
    <name evidence="4" type="primary">UPK3A</name>
</gene>
<dbReference type="GO" id="GO:0005886">
    <property type="term" value="C:plasma membrane"/>
    <property type="evidence" value="ECO:0007669"/>
    <property type="project" value="TreeGrafter"/>
</dbReference>
<feature type="transmembrane region" description="Helical" evidence="2">
    <location>
        <begin position="59"/>
        <end position="76"/>
    </location>
</feature>
<dbReference type="Proteomes" id="UP000472240">
    <property type="component" value="Chromosome 10"/>
</dbReference>
<sequence>MSPLWALLALGCLRLCSGVNLQPQLASVTFATNNPTLSTVALEKPLCMFDSTAALSGPYEIYLYVLVDSVTPYLAIDTWPGRRSGGMIVITSILGSLPFFLLLGFVGAIVLSLVDMGGSDGETTHDSQITQEAVPKSLGTSEPSYTSVNRGPALDRAEVFASKLQD</sequence>
<dbReference type="PANTHER" id="PTHR15446:SF17">
    <property type="entry name" value="UROPLAKIN-3A"/>
    <property type="match status" value="1"/>
</dbReference>
<dbReference type="GeneTree" id="ENSGT00940000153392"/>
<keyword evidence="5" id="KW-1185">Reference proteome</keyword>
<keyword evidence="2" id="KW-1133">Transmembrane helix</keyword>
<keyword evidence="3" id="KW-0732">Signal</keyword>